<feature type="domain" description="HTH cro/C1-type" evidence="1">
    <location>
        <begin position="85"/>
        <end position="139"/>
    </location>
</feature>
<evidence type="ECO:0000259" key="1">
    <source>
        <dbReference type="PROSITE" id="PS50943"/>
    </source>
</evidence>
<dbReference type="KEGG" id="gfm:Enr17x_48440"/>
<dbReference type="CDD" id="cd00093">
    <property type="entry name" value="HTH_XRE"/>
    <property type="match status" value="1"/>
</dbReference>
<dbReference type="RefSeq" id="WP_145312057.1">
    <property type="nucleotide sequence ID" value="NZ_CP037452.1"/>
</dbReference>
<dbReference type="Proteomes" id="UP000318313">
    <property type="component" value="Chromosome"/>
</dbReference>
<dbReference type="InterPro" id="IPR010982">
    <property type="entry name" value="Lambda_DNA-bd_dom_sf"/>
</dbReference>
<proteinExistence type="predicted"/>
<dbReference type="GO" id="GO:0003677">
    <property type="term" value="F:DNA binding"/>
    <property type="evidence" value="ECO:0007669"/>
    <property type="project" value="InterPro"/>
</dbReference>
<sequence>MITARSNRLKGKVRDEYLALVTQFPLTSVHSEEELRAAQSVMDELLSQETLSVGAELYLDALSDLVAAYEDEHHRINPASDAEMLRHLMEAKGISQAELHRSTRIPKSTISEILSGKKSFSRQLIRTLAVYFDVEKSVLAHNL</sequence>
<dbReference type="Pfam" id="PF13560">
    <property type="entry name" value="HTH_31"/>
    <property type="match status" value="1"/>
</dbReference>
<protein>
    <submittedName>
        <fullName evidence="2">Helix-turn-helix domain protein</fullName>
    </submittedName>
</protein>
<name>A0A518II55_9PLAN</name>
<dbReference type="EMBL" id="CP037452">
    <property type="protein sequence ID" value="QDV52776.1"/>
    <property type="molecule type" value="Genomic_DNA"/>
</dbReference>
<dbReference type="PROSITE" id="PS50943">
    <property type="entry name" value="HTH_CROC1"/>
    <property type="match status" value="1"/>
</dbReference>
<dbReference type="SMART" id="SM00530">
    <property type="entry name" value="HTH_XRE"/>
    <property type="match status" value="1"/>
</dbReference>
<dbReference type="SUPFAM" id="SSF47413">
    <property type="entry name" value="lambda repressor-like DNA-binding domains"/>
    <property type="match status" value="1"/>
</dbReference>
<reference evidence="2 3" key="1">
    <citation type="submission" date="2019-03" db="EMBL/GenBank/DDBJ databases">
        <title>Deep-cultivation of Planctomycetes and their phenomic and genomic characterization uncovers novel biology.</title>
        <authorList>
            <person name="Wiegand S."/>
            <person name="Jogler M."/>
            <person name="Boedeker C."/>
            <person name="Pinto D."/>
            <person name="Vollmers J."/>
            <person name="Rivas-Marin E."/>
            <person name="Kohn T."/>
            <person name="Peeters S.H."/>
            <person name="Heuer A."/>
            <person name="Rast P."/>
            <person name="Oberbeckmann S."/>
            <person name="Bunk B."/>
            <person name="Jeske O."/>
            <person name="Meyerdierks A."/>
            <person name="Storesund J.E."/>
            <person name="Kallscheuer N."/>
            <person name="Luecker S."/>
            <person name="Lage O.M."/>
            <person name="Pohl T."/>
            <person name="Merkel B.J."/>
            <person name="Hornburger P."/>
            <person name="Mueller R.-W."/>
            <person name="Bruemmer F."/>
            <person name="Labrenz M."/>
            <person name="Spormann A.M."/>
            <person name="Op den Camp H."/>
            <person name="Overmann J."/>
            <person name="Amann R."/>
            <person name="Jetten M.S.M."/>
            <person name="Mascher T."/>
            <person name="Medema M.H."/>
            <person name="Devos D.P."/>
            <person name="Kaster A.-K."/>
            <person name="Ovreas L."/>
            <person name="Rohde M."/>
            <person name="Galperin M.Y."/>
            <person name="Jogler C."/>
        </authorList>
    </citation>
    <scope>NUCLEOTIDE SEQUENCE [LARGE SCALE GENOMIC DNA]</scope>
    <source>
        <strain evidence="2 3">Enr17</strain>
    </source>
</reference>
<dbReference type="Gene3D" id="1.10.260.40">
    <property type="entry name" value="lambda repressor-like DNA-binding domains"/>
    <property type="match status" value="1"/>
</dbReference>
<accession>A0A518II55</accession>
<evidence type="ECO:0000313" key="2">
    <source>
        <dbReference type="EMBL" id="QDV52776.1"/>
    </source>
</evidence>
<keyword evidence="3" id="KW-1185">Reference proteome</keyword>
<organism evidence="2 3">
    <name type="scientific">Gimesia fumaroli</name>
    <dbReference type="NCBI Taxonomy" id="2527976"/>
    <lineage>
        <taxon>Bacteria</taxon>
        <taxon>Pseudomonadati</taxon>
        <taxon>Planctomycetota</taxon>
        <taxon>Planctomycetia</taxon>
        <taxon>Planctomycetales</taxon>
        <taxon>Planctomycetaceae</taxon>
        <taxon>Gimesia</taxon>
    </lineage>
</organism>
<evidence type="ECO:0000313" key="3">
    <source>
        <dbReference type="Proteomes" id="UP000318313"/>
    </source>
</evidence>
<dbReference type="InterPro" id="IPR001387">
    <property type="entry name" value="Cro/C1-type_HTH"/>
</dbReference>
<dbReference type="OrthoDB" id="282415at2"/>
<dbReference type="AlphaFoldDB" id="A0A518II55"/>
<gene>
    <name evidence="2" type="ORF">Enr17x_48440</name>
</gene>